<evidence type="ECO:0000256" key="1">
    <source>
        <dbReference type="ARBA" id="ARBA00004498"/>
    </source>
</evidence>
<evidence type="ECO:0000313" key="5">
    <source>
        <dbReference type="Proteomes" id="UP000694890"/>
    </source>
</evidence>
<reference evidence="6" key="1">
    <citation type="submission" date="2025-08" db="UniProtKB">
        <authorList>
            <consortium name="RefSeq"/>
        </authorList>
    </citation>
    <scope>IDENTIFICATION</scope>
    <source>
        <tissue evidence="6">Brain</tissue>
    </source>
</reference>
<dbReference type="GO" id="GO:0005581">
    <property type="term" value="C:collagen trimer"/>
    <property type="evidence" value="ECO:0007669"/>
    <property type="project" value="UniProtKB-KW"/>
</dbReference>
<keyword evidence="2" id="KW-0964">Secreted</keyword>
<dbReference type="GeneID" id="108890741"/>
<name>A0AAJ7Q0A9_LATCA</name>
<proteinExistence type="predicted"/>
<comment type="subcellular location">
    <subcellularLocation>
        <location evidence="1">Secreted</location>
        <location evidence="1">Extracellular space</location>
        <location evidence="1">Extracellular matrix</location>
    </subcellularLocation>
</comment>
<evidence type="ECO:0000259" key="4">
    <source>
        <dbReference type="PROSITE" id="PS50871"/>
    </source>
</evidence>
<dbReference type="PRINTS" id="PR00007">
    <property type="entry name" value="COMPLEMNTC1Q"/>
</dbReference>
<dbReference type="AlphaFoldDB" id="A0AAJ7Q0A9"/>
<evidence type="ECO:0000313" key="6">
    <source>
        <dbReference type="RefSeq" id="XP_018543249.1"/>
    </source>
</evidence>
<dbReference type="InterPro" id="IPR008983">
    <property type="entry name" value="Tumour_necrosis_fac-like_dom"/>
</dbReference>
<sequence>MAQLEARVKDCEEKIAELMRKEKTVVAFSAATEFGGAFGPFDEDKTVVYNMPTTNISNAYNTSTGVFTAPVAGVYCFAFFFRAEGDNAAKLVLVKDGHKIVATSDDRCRNDTADNGGNAAIVELKKDSEVYVRLVAGTHVWAGGQYTTFSGFLLHQN</sequence>
<gene>
    <name evidence="6" type="primary">LOC108890741</name>
</gene>
<dbReference type="KEGG" id="lcf:108890741"/>
<dbReference type="Proteomes" id="UP000694890">
    <property type="component" value="Linkage group LG14"/>
</dbReference>
<evidence type="ECO:0000256" key="2">
    <source>
        <dbReference type="ARBA" id="ARBA00022525"/>
    </source>
</evidence>
<dbReference type="SUPFAM" id="SSF49842">
    <property type="entry name" value="TNF-like"/>
    <property type="match status" value="1"/>
</dbReference>
<protein>
    <submittedName>
        <fullName evidence="6">Complement C1q-like protein 4</fullName>
    </submittedName>
</protein>
<dbReference type="Pfam" id="PF00386">
    <property type="entry name" value="C1q"/>
    <property type="match status" value="1"/>
</dbReference>
<dbReference type="InterPro" id="IPR050392">
    <property type="entry name" value="Collagen/C1q_domain"/>
</dbReference>
<evidence type="ECO:0000256" key="3">
    <source>
        <dbReference type="ARBA" id="ARBA00022530"/>
    </source>
</evidence>
<keyword evidence="3" id="KW-0272">Extracellular matrix</keyword>
<dbReference type="PROSITE" id="PS50871">
    <property type="entry name" value="C1Q"/>
    <property type="match status" value="1"/>
</dbReference>
<dbReference type="Gene3D" id="2.60.120.40">
    <property type="match status" value="1"/>
</dbReference>
<dbReference type="RefSeq" id="XP_018543249.1">
    <property type="nucleotide sequence ID" value="XM_018687733.2"/>
</dbReference>
<feature type="domain" description="C1q" evidence="4">
    <location>
        <begin position="21"/>
        <end position="157"/>
    </location>
</feature>
<dbReference type="InterPro" id="IPR001073">
    <property type="entry name" value="C1q_dom"/>
</dbReference>
<organism evidence="5 6">
    <name type="scientific">Lates calcarifer</name>
    <name type="common">Barramundi</name>
    <name type="synonym">Holocentrus calcarifer</name>
    <dbReference type="NCBI Taxonomy" id="8187"/>
    <lineage>
        <taxon>Eukaryota</taxon>
        <taxon>Metazoa</taxon>
        <taxon>Chordata</taxon>
        <taxon>Craniata</taxon>
        <taxon>Vertebrata</taxon>
        <taxon>Euteleostomi</taxon>
        <taxon>Actinopterygii</taxon>
        <taxon>Neopterygii</taxon>
        <taxon>Teleostei</taxon>
        <taxon>Neoteleostei</taxon>
        <taxon>Acanthomorphata</taxon>
        <taxon>Carangaria</taxon>
        <taxon>Carangaria incertae sedis</taxon>
        <taxon>Centropomidae</taxon>
        <taxon>Lates</taxon>
    </lineage>
</organism>
<dbReference type="PANTHER" id="PTHR15427:SF33">
    <property type="entry name" value="COLLAGEN IV NC1 DOMAIN-CONTAINING PROTEIN"/>
    <property type="match status" value="1"/>
</dbReference>
<dbReference type="SMART" id="SM00110">
    <property type="entry name" value="C1Q"/>
    <property type="match status" value="1"/>
</dbReference>
<accession>A0AAJ7Q0A9</accession>
<dbReference type="PANTHER" id="PTHR15427">
    <property type="entry name" value="EMILIN ELASTIN MICROFIBRIL INTERFACE-LOCATED PROTEIN ELASTIN MICROFIBRIL INTERFACER"/>
    <property type="match status" value="1"/>
</dbReference>